<feature type="compositionally biased region" description="Low complexity" evidence="1">
    <location>
        <begin position="850"/>
        <end position="882"/>
    </location>
</feature>
<feature type="region of interest" description="Disordered" evidence="1">
    <location>
        <begin position="60"/>
        <end position="125"/>
    </location>
</feature>
<feature type="compositionally biased region" description="Polar residues" evidence="1">
    <location>
        <begin position="11"/>
        <end position="22"/>
    </location>
</feature>
<feature type="region of interest" description="Disordered" evidence="1">
    <location>
        <begin position="165"/>
        <end position="189"/>
    </location>
</feature>
<feature type="compositionally biased region" description="Basic and acidic residues" evidence="1">
    <location>
        <begin position="458"/>
        <end position="467"/>
    </location>
</feature>
<feature type="region of interest" description="Disordered" evidence="1">
    <location>
        <begin position="548"/>
        <end position="582"/>
    </location>
</feature>
<feature type="compositionally biased region" description="Polar residues" evidence="1">
    <location>
        <begin position="61"/>
        <end position="78"/>
    </location>
</feature>
<evidence type="ECO:0000313" key="3">
    <source>
        <dbReference type="Proteomes" id="UP000250140"/>
    </source>
</evidence>
<dbReference type="AlphaFoldDB" id="A0A8E2F585"/>
<proteinExistence type="predicted"/>
<gene>
    <name evidence="2" type="ORF">AOQ84DRAFT_230630</name>
</gene>
<feature type="region of interest" description="Disordered" evidence="1">
    <location>
        <begin position="1"/>
        <end position="32"/>
    </location>
</feature>
<feature type="region of interest" description="Disordered" evidence="1">
    <location>
        <begin position="780"/>
        <end position="934"/>
    </location>
</feature>
<evidence type="ECO:0000313" key="2">
    <source>
        <dbReference type="EMBL" id="OCL10538.1"/>
    </source>
</evidence>
<feature type="compositionally biased region" description="Basic and acidic residues" evidence="1">
    <location>
        <begin position="110"/>
        <end position="121"/>
    </location>
</feature>
<protein>
    <submittedName>
        <fullName evidence="2">Uncharacterized protein</fullName>
    </submittedName>
</protein>
<dbReference type="Proteomes" id="UP000250140">
    <property type="component" value="Unassembled WGS sequence"/>
</dbReference>
<feature type="compositionally biased region" description="Polar residues" evidence="1">
    <location>
        <begin position="432"/>
        <end position="445"/>
    </location>
</feature>
<name>A0A8E2F585_9PEZI</name>
<sequence>MGYNIVKKSSESPSNAARSVSNLLVPGPPEAEPRDAYMETLALCAIESDAVPADQDRCRMQHNTEASTEQQINSSFADSPQPFKAQPHSTSPETWRDCPVDSAQFSSKRRSVDEIDVENSHPEYSPAVSHRQRVFERILKVGCTETPASTRDALKSLRILIPEAARPTGEQSSNPNNAARPSTQRSVSEGVHIRYRSPPSPLSQFIAWDGASLKTDLSDTASGLDDSMESVSGIEQLHPSNSTQIFERENLAIPSACVDKENVEPVQAQSSSILFEVTTKSRSASKVQSSFEEAMPRVPRTPSSELPYMLRRQHTSQCSDKTVGLKSTASIVDSMHPLKLLPLNAASYEDRRPKSRGNESWFLELTRAYDQGPKRSSAPRSNRARASFSPDDDDEANDRNRGSSSNRANSNSSGPTASRQSPTSGGQQSSGPHNSGPQQQQTLHRTSQRFEPAQQQRHRLDPPRVEAHGLGFSNQRPQQQITLHSALERLGLPQPAHYRTAVPHRTLSRSGPPHLRAQREWDQHPLIQRLGLEVAHYNLRSLQLQHHSLDTSTPPPQSFALSHQRLEQPRAQRQEPQPPVVHDMYNADRPHVQYRGLLEGTTSGPANVRKRLREHLERNPISEQTRLDAIADISGTRQGIGTTRPHDFPKPWEPPIDTKSLESQCQNCFEEFCSWIWDFFCLCVETEEDETEQDEPLVQRPVELFEYEPLPVYTNRMPTYASRLQDQVRGQEQRNISVSQHFERTEDGRTVPRYVTPDGLLVARRGRLSQAEVYAQRQALARLQSPADRNSTSRTPSQAHRNSRMFSNASTIYGSNNSRSPFGDDFKNQTLYGDFQTPAMWPSGRQRGESSSSALYPSSQPSSRQTLPSFPSSSSRSATASSNQTRLSRRTPSLGQATSSDRVPPSGQSYPSTPAPSLSHEREEALQDSETKTSRHDLHVRFVFKIPHQGYLPPSPTDPSFLRALWRYLDHPYRAPSPPTTLSPP</sequence>
<feature type="compositionally biased region" description="Basic and acidic residues" evidence="1">
    <location>
        <begin position="564"/>
        <end position="573"/>
    </location>
</feature>
<feature type="compositionally biased region" description="Polar residues" evidence="1">
    <location>
        <begin position="169"/>
        <end position="187"/>
    </location>
</feature>
<evidence type="ECO:0000256" key="1">
    <source>
        <dbReference type="SAM" id="MobiDB-lite"/>
    </source>
</evidence>
<reference evidence="2 3" key="1">
    <citation type="journal article" date="2016" name="Nat. Commun.">
        <title>Ectomycorrhizal ecology is imprinted in the genome of the dominant symbiotic fungus Cenococcum geophilum.</title>
        <authorList>
            <consortium name="DOE Joint Genome Institute"/>
            <person name="Peter M."/>
            <person name="Kohler A."/>
            <person name="Ohm R.A."/>
            <person name="Kuo A."/>
            <person name="Krutzmann J."/>
            <person name="Morin E."/>
            <person name="Arend M."/>
            <person name="Barry K.W."/>
            <person name="Binder M."/>
            <person name="Choi C."/>
            <person name="Clum A."/>
            <person name="Copeland A."/>
            <person name="Grisel N."/>
            <person name="Haridas S."/>
            <person name="Kipfer T."/>
            <person name="LaButti K."/>
            <person name="Lindquist E."/>
            <person name="Lipzen A."/>
            <person name="Maire R."/>
            <person name="Meier B."/>
            <person name="Mihaltcheva S."/>
            <person name="Molinier V."/>
            <person name="Murat C."/>
            <person name="Poggeler S."/>
            <person name="Quandt C.A."/>
            <person name="Sperisen C."/>
            <person name="Tritt A."/>
            <person name="Tisserant E."/>
            <person name="Crous P.W."/>
            <person name="Henrissat B."/>
            <person name="Nehls U."/>
            <person name="Egli S."/>
            <person name="Spatafora J.W."/>
            <person name="Grigoriev I.V."/>
            <person name="Martin F.M."/>
        </authorList>
    </citation>
    <scope>NUCLEOTIDE SEQUENCE [LARGE SCALE GENOMIC DNA]</scope>
    <source>
        <strain evidence="2 3">CBS 207.34</strain>
    </source>
</reference>
<feature type="compositionally biased region" description="Polar residues" evidence="1">
    <location>
        <begin position="883"/>
        <end position="916"/>
    </location>
</feature>
<feature type="region of interest" description="Disordered" evidence="1">
    <location>
        <begin position="371"/>
        <end position="476"/>
    </location>
</feature>
<keyword evidence="3" id="KW-1185">Reference proteome</keyword>
<feature type="compositionally biased region" description="Low complexity" evidence="1">
    <location>
        <begin position="402"/>
        <end position="431"/>
    </location>
</feature>
<feature type="compositionally biased region" description="Low complexity" evidence="1">
    <location>
        <begin position="374"/>
        <end position="389"/>
    </location>
</feature>
<dbReference type="EMBL" id="KV749228">
    <property type="protein sequence ID" value="OCL10538.1"/>
    <property type="molecule type" value="Genomic_DNA"/>
</dbReference>
<feature type="compositionally biased region" description="Basic and acidic residues" evidence="1">
    <location>
        <begin position="919"/>
        <end position="934"/>
    </location>
</feature>
<feature type="non-terminal residue" evidence="2">
    <location>
        <position position="985"/>
    </location>
</feature>
<feature type="compositionally biased region" description="Polar residues" evidence="1">
    <location>
        <begin position="787"/>
        <end position="820"/>
    </location>
</feature>
<accession>A0A8E2F585</accession>
<organism evidence="2 3">
    <name type="scientific">Glonium stellatum</name>
    <dbReference type="NCBI Taxonomy" id="574774"/>
    <lineage>
        <taxon>Eukaryota</taxon>
        <taxon>Fungi</taxon>
        <taxon>Dikarya</taxon>
        <taxon>Ascomycota</taxon>
        <taxon>Pezizomycotina</taxon>
        <taxon>Dothideomycetes</taxon>
        <taxon>Pleosporomycetidae</taxon>
        <taxon>Gloniales</taxon>
        <taxon>Gloniaceae</taxon>
        <taxon>Glonium</taxon>
    </lineage>
</organism>